<organism evidence="4 5">
    <name type="scientific">Ancylostoma caninum</name>
    <name type="common">Dog hookworm</name>
    <dbReference type="NCBI Taxonomy" id="29170"/>
    <lineage>
        <taxon>Eukaryota</taxon>
        <taxon>Metazoa</taxon>
        <taxon>Ecdysozoa</taxon>
        <taxon>Nematoda</taxon>
        <taxon>Chromadorea</taxon>
        <taxon>Rhabditida</taxon>
        <taxon>Rhabditina</taxon>
        <taxon>Rhabditomorpha</taxon>
        <taxon>Strongyloidea</taxon>
        <taxon>Ancylostomatidae</taxon>
        <taxon>Ancylostomatinae</taxon>
        <taxon>Ancylostoma</taxon>
    </lineage>
</organism>
<keyword evidence="2" id="KW-0472">Membrane</keyword>
<protein>
    <submittedName>
        <fullName evidence="4">Uncharacterized protein</fullName>
    </submittedName>
</protein>
<evidence type="ECO:0000313" key="5">
    <source>
        <dbReference type="Proteomes" id="UP000252519"/>
    </source>
</evidence>
<keyword evidence="2" id="KW-0812">Transmembrane</keyword>
<dbReference type="Proteomes" id="UP000252519">
    <property type="component" value="Unassembled WGS sequence"/>
</dbReference>
<gene>
    <name evidence="4" type="ORF">ANCCAN_15769</name>
</gene>
<evidence type="ECO:0000256" key="1">
    <source>
        <dbReference type="SAM" id="MobiDB-lite"/>
    </source>
</evidence>
<keyword evidence="3" id="KW-0732">Signal</keyword>
<accession>A0A368G6M8</accession>
<feature type="signal peptide" evidence="3">
    <location>
        <begin position="1"/>
        <end position="16"/>
    </location>
</feature>
<dbReference type="EMBL" id="JOJR01000409">
    <property type="protein sequence ID" value="RCN38327.1"/>
    <property type="molecule type" value="Genomic_DNA"/>
</dbReference>
<comment type="caution">
    <text evidence="4">The sequence shown here is derived from an EMBL/GenBank/DDBJ whole genome shotgun (WGS) entry which is preliminary data.</text>
</comment>
<evidence type="ECO:0000256" key="3">
    <source>
        <dbReference type="SAM" id="SignalP"/>
    </source>
</evidence>
<evidence type="ECO:0000256" key="2">
    <source>
        <dbReference type="SAM" id="Phobius"/>
    </source>
</evidence>
<dbReference type="OrthoDB" id="5875868at2759"/>
<proteinExistence type="predicted"/>
<evidence type="ECO:0000313" key="4">
    <source>
        <dbReference type="EMBL" id="RCN38327.1"/>
    </source>
</evidence>
<feature type="transmembrane region" description="Helical" evidence="2">
    <location>
        <begin position="275"/>
        <end position="299"/>
    </location>
</feature>
<reference evidence="4 5" key="1">
    <citation type="submission" date="2014-10" db="EMBL/GenBank/DDBJ databases">
        <title>Draft genome of the hookworm Ancylostoma caninum.</title>
        <authorList>
            <person name="Mitreva M."/>
        </authorList>
    </citation>
    <scope>NUCLEOTIDE SEQUENCE [LARGE SCALE GENOMIC DNA]</scope>
    <source>
        <strain evidence="4 5">Baltimore</strain>
    </source>
</reference>
<name>A0A368G6M8_ANCCA</name>
<sequence>MRSILGAILIAVIAIADDKSFCEKKCAEKYEEGDLRNACDVGCGGRASISQGPFSFVDCHRNCDSKFGEGNETKGESGAHAACSYACSLPVSRSVFMSVNYANGEKPVVKIVRKEGDEVSTSLEHAPLTGDVDVDRFVANILGDMNRQLLAFRNPFNPVPSEQQDINTSRDMMMGPGHGHMMAMHDRMNEMLAAFSRQFFEGIRRQMHRQHHLAMHRPAGHDNIAHMGPEIGNMLSNGDPIIITHPLSTFEEDEARVRPIKVVRYQMSSNHPPSVFYWIMIIFGIGALLLTLYASVIFFRVMRSAAYRRISADAPGRRPAAPQAAGPIPVKKVPLDGWVEQSEPAGVPPPAYDQVSIHSIQKQKTPDPAEQPLSGAETSSPSPTNEQK</sequence>
<keyword evidence="2" id="KW-1133">Transmembrane helix</keyword>
<feature type="compositionally biased region" description="Polar residues" evidence="1">
    <location>
        <begin position="376"/>
        <end position="388"/>
    </location>
</feature>
<feature type="region of interest" description="Disordered" evidence="1">
    <location>
        <begin position="339"/>
        <end position="388"/>
    </location>
</feature>
<dbReference type="AlphaFoldDB" id="A0A368G6M8"/>
<feature type="chain" id="PRO_5016760051" evidence="3">
    <location>
        <begin position="17"/>
        <end position="388"/>
    </location>
</feature>
<keyword evidence="5" id="KW-1185">Reference proteome</keyword>